<dbReference type="Pfam" id="PF16087">
    <property type="entry name" value="DUF4817"/>
    <property type="match status" value="1"/>
</dbReference>
<keyword evidence="3" id="KW-1185">Reference proteome</keyword>
<sequence length="150" mass="17048">MDQWTGVHRAFVIRAYYKSNDSISSAQRLFKKQFSIYQTPPTNVIKSWLRHFESTGSSQGGCGGYARSSLPQIFCTICNQCLSLFSSKFFKLNMSLWSQLKPLEWCKSVYRDYQSWSFVKCSLAFCAGVLLVRSLDGKLPDSSLVPDIQA</sequence>
<name>A0A9Q0BPE0_9MUSC</name>
<reference evidence="2" key="1">
    <citation type="journal article" date="2023" name="Genome Biol. Evol.">
        <title>Long-read-based Genome Assembly of Drosophila gunungcola Reveals Fewer Chemosensory Genes in Flower-breeding Species.</title>
        <authorList>
            <person name="Negi A."/>
            <person name="Liao B.Y."/>
            <person name="Yeh S.D."/>
        </authorList>
    </citation>
    <scope>NUCLEOTIDE SEQUENCE</scope>
    <source>
        <strain evidence="2">Sukarami</strain>
    </source>
</reference>
<comment type="caution">
    <text evidence="2">The sequence shown here is derived from an EMBL/GenBank/DDBJ whole genome shotgun (WGS) entry which is preliminary data.</text>
</comment>
<proteinExistence type="predicted"/>
<evidence type="ECO:0000313" key="3">
    <source>
        <dbReference type="Proteomes" id="UP001059596"/>
    </source>
</evidence>
<evidence type="ECO:0000259" key="1">
    <source>
        <dbReference type="Pfam" id="PF16087"/>
    </source>
</evidence>
<dbReference type="InterPro" id="IPR032135">
    <property type="entry name" value="DUF4817"/>
</dbReference>
<gene>
    <name evidence="2" type="ORF">M5D96_008817</name>
</gene>
<feature type="domain" description="DUF4817" evidence="1">
    <location>
        <begin position="5"/>
        <end position="59"/>
    </location>
</feature>
<dbReference type="Proteomes" id="UP001059596">
    <property type="component" value="Unassembled WGS sequence"/>
</dbReference>
<organism evidence="2 3">
    <name type="scientific">Drosophila gunungcola</name>
    <name type="common">fruit fly</name>
    <dbReference type="NCBI Taxonomy" id="103775"/>
    <lineage>
        <taxon>Eukaryota</taxon>
        <taxon>Metazoa</taxon>
        <taxon>Ecdysozoa</taxon>
        <taxon>Arthropoda</taxon>
        <taxon>Hexapoda</taxon>
        <taxon>Insecta</taxon>
        <taxon>Pterygota</taxon>
        <taxon>Neoptera</taxon>
        <taxon>Endopterygota</taxon>
        <taxon>Diptera</taxon>
        <taxon>Brachycera</taxon>
        <taxon>Muscomorpha</taxon>
        <taxon>Ephydroidea</taxon>
        <taxon>Drosophilidae</taxon>
        <taxon>Drosophila</taxon>
        <taxon>Sophophora</taxon>
    </lineage>
</organism>
<protein>
    <recommendedName>
        <fullName evidence="1">DUF4817 domain-containing protein</fullName>
    </recommendedName>
</protein>
<dbReference type="EMBL" id="JAMKOV010000007">
    <property type="protein sequence ID" value="KAI8038899.1"/>
    <property type="molecule type" value="Genomic_DNA"/>
</dbReference>
<accession>A0A9Q0BPE0</accession>
<evidence type="ECO:0000313" key="2">
    <source>
        <dbReference type="EMBL" id="KAI8038899.1"/>
    </source>
</evidence>
<dbReference type="AlphaFoldDB" id="A0A9Q0BPE0"/>